<dbReference type="Proteomes" id="UP001162162">
    <property type="component" value="Unassembled WGS sequence"/>
</dbReference>
<dbReference type="AlphaFoldDB" id="A0AAV8Y7T4"/>
<evidence type="ECO:0000313" key="2">
    <source>
        <dbReference type="Proteomes" id="UP001162162"/>
    </source>
</evidence>
<keyword evidence="2" id="KW-1185">Reference proteome</keyword>
<organism evidence="1 2">
    <name type="scientific">Aromia moschata</name>
    <dbReference type="NCBI Taxonomy" id="1265417"/>
    <lineage>
        <taxon>Eukaryota</taxon>
        <taxon>Metazoa</taxon>
        <taxon>Ecdysozoa</taxon>
        <taxon>Arthropoda</taxon>
        <taxon>Hexapoda</taxon>
        <taxon>Insecta</taxon>
        <taxon>Pterygota</taxon>
        <taxon>Neoptera</taxon>
        <taxon>Endopterygota</taxon>
        <taxon>Coleoptera</taxon>
        <taxon>Polyphaga</taxon>
        <taxon>Cucujiformia</taxon>
        <taxon>Chrysomeloidea</taxon>
        <taxon>Cerambycidae</taxon>
        <taxon>Cerambycinae</taxon>
        <taxon>Callichromatini</taxon>
        <taxon>Aromia</taxon>
    </lineage>
</organism>
<gene>
    <name evidence="1" type="ORF">NQ318_011792</name>
</gene>
<evidence type="ECO:0000313" key="1">
    <source>
        <dbReference type="EMBL" id="KAJ8946386.1"/>
    </source>
</evidence>
<dbReference type="EMBL" id="JAPWTK010000187">
    <property type="protein sequence ID" value="KAJ8946386.1"/>
    <property type="molecule type" value="Genomic_DNA"/>
</dbReference>
<reference evidence="1" key="1">
    <citation type="journal article" date="2023" name="Insect Mol. Biol.">
        <title>Genome sequencing provides insights into the evolution of gene families encoding plant cell wall-degrading enzymes in longhorned beetles.</title>
        <authorList>
            <person name="Shin N.R."/>
            <person name="Okamura Y."/>
            <person name="Kirsch R."/>
            <person name="Pauchet Y."/>
        </authorList>
    </citation>
    <scope>NUCLEOTIDE SEQUENCE</scope>
    <source>
        <strain evidence="1">AMC_N1</strain>
    </source>
</reference>
<protein>
    <submittedName>
        <fullName evidence="1">Uncharacterized protein</fullName>
    </submittedName>
</protein>
<sequence length="70" mass="7563">MAKSTNKTAVIGATSILTVLERGIHNILKKINVWAGILGNTIIGPLFINENLNGEIYAEMHLRDSASSDL</sequence>
<name>A0AAV8Y7T4_9CUCU</name>
<comment type="caution">
    <text evidence="1">The sequence shown here is derived from an EMBL/GenBank/DDBJ whole genome shotgun (WGS) entry which is preliminary data.</text>
</comment>
<accession>A0AAV8Y7T4</accession>
<proteinExistence type="predicted"/>